<name>A0ABY5VQD5_9ACTN</name>
<accession>A0ABY5VQD5</accession>
<evidence type="ECO:0000256" key="1">
    <source>
        <dbReference type="SAM" id="MobiDB-lite"/>
    </source>
</evidence>
<dbReference type="RefSeq" id="WP_259857745.1">
    <property type="nucleotide sequence ID" value="NZ_BAAAST010000138.1"/>
</dbReference>
<dbReference type="Proteomes" id="UP001059617">
    <property type="component" value="Chromosome"/>
</dbReference>
<protein>
    <recommendedName>
        <fullName evidence="4">Right handed beta helix domain-containing protein</fullName>
    </recommendedName>
</protein>
<dbReference type="InterPro" id="IPR011050">
    <property type="entry name" value="Pectin_lyase_fold/virulence"/>
</dbReference>
<proteinExistence type="predicted"/>
<organism evidence="2 3">
    <name type="scientific">Dactylosporangium fulvum</name>
    <dbReference type="NCBI Taxonomy" id="53359"/>
    <lineage>
        <taxon>Bacteria</taxon>
        <taxon>Bacillati</taxon>
        <taxon>Actinomycetota</taxon>
        <taxon>Actinomycetes</taxon>
        <taxon>Micromonosporales</taxon>
        <taxon>Micromonosporaceae</taxon>
        <taxon>Dactylosporangium</taxon>
    </lineage>
</organism>
<feature type="region of interest" description="Disordered" evidence="1">
    <location>
        <begin position="86"/>
        <end position="147"/>
    </location>
</feature>
<evidence type="ECO:0000313" key="2">
    <source>
        <dbReference type="EMBL" id="UWP79987.1"/>
    </source>
</evidence>
<reference evidence="2" key="2">
    <citation type="submission" date="2022-09" db="EMBL/GenBank/DDBJ databases">
        <title>Biosynthetic gene clusters of Dactylosporangioum fulvum.</title>
        <authorList>
            <person name="Caradec T."/>
        </authorList>
    </citation>
    <scope>NUCLEOTIDE SEQUENCE</scope>
    <source>
        <strain evidence="2">NRRL B-16292</strain>
    </source>
</reference>
<feature type="compositionally biased region" description="Low complexity" evidence="1">
    <location>
        <begin position="102"/>
        <end position="126"/>
    </location>
</feature>
<evidence type="ECO:0000313" key="3">
    <source>
        <dbReference type="Proteomes" id="UP001059617"/>
    </source>
</evidence>
<keyword evidence="3" id="KW-1185">Reference proteome</keyword>
<dbReference type="EMBL" id="CP073720">
    <property type="protein sequence ID" value="UWP79987.1"/>
    <property type="molecule type" value="Genomic_DNA"/>
</dbReference>
<sequence length="383" mass="39592">MHARRRNLRLIVPLTLLTALLTAIGGAYMFQHRGLEAAPVDLAVPDLPQSQLGQWCVDRQAMGTAGLSQQARDWLADCVGLFGDGSTPTSAGSPSANSPTVSTPTPARSQTPSSSATTPQATPSRTGGPAQLGCMSKPSKCGWPDETNTGVPAGASLKTHNGDLTISQAGTYTGLDVIGCLIINADNVIVTRSRIGSGKNCGWYVVRSMNRRGVVLEDVEIVLTGSETKGIAFDGYTARRVWFHGGSDCAHAGANVTIVDSFCDVAAGGPADGPHYDGFQSDGGHDIIIKHNTIRVPYGQTSAILMSTNTAPIRDVSIVDNLVAGGGYTIYCGTTSGGPVGGRLAFSGNRVARTYFAKGGHWGPTTSCPGGGAVWDDTGAAIS</sequence>
<reference evidence="2" key="1">
    <citation type="submission" date="2021-04" db="EMBL/GenBank/DDBJ databases">
        <authorList>
            <person name="Hartkoorn R.C."/>
            <person name="Beaudoing E."/>
            <person name="Hot D."/>
        </authorList>
    </citation>
    <scope>NUCLEOTIDE SEQUENCE</scope>
    <source>
        <strain evidence="2">NRRL B-16292</strain>
    </source>
</reference>
<dbReference type="SUPFAM" id="SSF51126">
    <property type="entry name" value="Pectin lyase-like"/>
    <property type="match status" value="1"/>
</dbReference>
<gene>
    <name evidence="2" type="ORF">Dfulv_33135</name>
</gene>
<feature type="compositionally biased region" description="Polar residues" evidence="1">
    <location>
        <begin position="86"/>
        <end position="101"/>
    </location>
</feature>
<evidence type="ECO:0008006" key="4">
    <source>
        <dbReference type="Google" id="ProtNLM"/>
    </source>
</evidence>